<feature type="transmembrane region" description="Helical" evidence="3">
    <location>
        <begin position="65"/>
        <end position="93"/>
    </location>
</feature>
<sequence length="397" mass="43935">MLLFLSAFFLVYGSLHWLFYRLLKTAWEPGRWRWLLLFVLLLLTLAPVLVRLLERQGLEGTALVAAYAGFYWMGFVFLFAVAALLLSGLGWLLRYRRQRRVLSGDEPGRLGPFLPPAAIFKLALVFALAASFYGHFEARRIIIEEVRLASPKLADFAPAVAAGSGAANEPWPAERPLRIVKITDVHLGLLVQEARLAPMLAAVEQARPDILVATGDIVDGQGDGIAHLAAKIRRLEAPLGKFAILGNHEFYVGAEQSRAFLEEAGFTVLRGESVVIGNRLRIAGVDDRTGIAMGLTPPEQERELLAELPAATYNILLKHQPEIVPGGHVDLQLSGHVHRGQLVPFNFFTWLAYRVPTGLSRAEDGRYLYVGRGTGTWGPPVRFLAPPEVTLIKLYHQ</sequence>
<dbReference type="OrthoDB" id="9780884at2"/>
<evidence type="ECO:0000256" key="3">
    <source>
        <dbReference type="SAM" id="Phobius"/>
    </source>
</evidence>
<dbReference type="InterPro" id="IPR029052">
    <property type="entry name" value="Metallo-depent_PP-like"/>
</dbReference>
<dbReference type="STRING" id="589865.DaAHT2_1630"/>
<name>D6Z448_DESAT</name>
<dbReference type="InterPro" id="IPR004843">
    <property type="entry name" value="Calcineurin-like_PHP"/>
</dbReference>
<dbReference type="Pfam" id="PF00149">
    <property type="entry name" value="Metallophos"/>
    <property type="match status" value="1"/>
</dbReference>
<dbReference type="KEGG" id="dak:DaAHT2_1630"/>
<organism evidence="5 6">
    <name type="scientific">Desulfurivibrio alkaliphilus (strain DSM 19089 / UNIQEM U267 / AHT2)</name>
    <dbReference type="NCBI Taxonomy" id="589865"/>
    <lineage>
        <taxon>Bacteria</taxon>
        <taxon>Pseudomonadati</taxon>
        <taxon>Thermodesulfobacteriota</taxon>
        <taxon>Desulfobulbia</taxon>
        <taxon>Desulfobulbales</taxon>
        <taxon>Desulfobulbaceae</taxon>
        <taxon>Desulfurivibrio</taxon>
    </lineage>
</organism>
<dbReference type="AlphaFoldDB" id="D6Z448"/>
<reference evidence="6" key="1">
    <citation type="submission" date="2010-02" db="EMBL/GenBank/DDBJ databases">
        <title>Complete sequence of Desulfurivibrio alkaliphilus AHT2.</title>
        <authorList>
            <consortium name="US DOE Joint Genome Institute"/>
            <person name="Pitluck S."/>
            <person name="Chertkov O."/>
            <person name="Detter J.C."/>
            <person name="Han C."/>
            <person name="Tapia R."/>
            <person name="Larimer F."/>
            <person name="Land M."/>
            <person name="Hauser L."/>
            <person name="Kyrpides N."/>
            <person name="Mikhailova N."/>
            <person name="Sorokin D.Y."/>
            <person name="Muyzer G."/>
            <person name="Woyke T."/>
        </authorList>
    </citation>
    <scope>NUCLEOTIDE SEQUENCE [LARGE SCALE GENOMIC DNA]</scope>
    <source>
        <strain evidence="6">DSM 19089 / UNIQEM U267 / AHT2</strain>
    </source>
</reference>
<dbReference type="SUPFAM" id="SSF56300">
    <property type="entry name" value="Metallo-dependent phosphatases"/>
    <property type="match status" value="1"/>
</dbReference>
<evidence type="ECO:0000313" key="5">
    <source>
        <dbReference type="EMBL" id="ADH86323.1"/>
    </source>
</evidence>
<evidence type="ECO:0000256" key="1">
    <source>
        <dbReference type="ARBA" id="ARBA00022723"/>
    </source>
</evidence>
<feature type="transmembrane region" description="Helical" evidence="3">
    <location>
        <begin position="113"/>
        <end position="133"/>
    </location>
</feature>
<dbReference type="Gene3D" id="3.60.21.10">
    <property type="match status" value="1"/>
</dbReference>
<dbReference type="HOGENOM" id="CLU_025443_0_1_7"/>
<dbReference type="InterPro" id="IPR051158">
    <property type="entry name" value="Metallophosphoesterase_sf"/>
</dbReference>
<keyword evidence="1" id="KW-0479">Metal-binding</keyword>
<keyword evidence="6" id="KW-1185">Reference proteome</keyword>
<evidence type="ECO:0000313" key="6">
    <source>
        <dbReference type="Proteomes" id="UP000001508"/>
    </source>
</evidence>
<keyword evidence="3" id="KW-1133">Transmembrane helix</keyword>
<dbReference type="Proteomes" id="UP000001508">
    <property type="component" value="Chromosome"/>
</dbReference>
<evidence type="ECO:0000256" key="2">
    <source>
        <dbReference type="ARBA" id="ARBA00022801"/>
    </source>
</evidence>
<evidence type="ECO:0000259" key="4">
    <source>
        <dbReference type="Pfam" id="PF00149"/>
    </source>
</evidence>
<dbReference type="EMBL" id="CP001940">
    <property type="protein sequence ID" value="ADH86323.1"/>
    <property type="molecule type" value="Genomic_DNA"/>
</dbReference>
<dbReference type="eggNOG" id="COG1408">
    <property type="taxonomic scope" value="Bacteria"/>
</dbReference>
<keyword evidence="3" id="KW-0812">Transmembrane</keyword>
<protein>
    <submittedName>
        <fullName evidence="5">Metallophosphoesterase</fullName>
    </submittedName>
</protein>
<dbReference type="RefSeq" id="WP_013163850.1">
    <property type="nucleotide sequence ID" value="NC_014216.1"/>
</dbReference>
<dbReference type="CDD" id="cd07385">
    <property type="entry name" value="MPP_YkuE_C"/>
    <property type="match status" value="1"/>
</dbReference>
<dbReference type="InParanoid" id="D6Z448"/>
<proteinExistence type="predicted"/>
<dbReference type="GO" id="GO:0016020">
    <property type="term" value="C:membrane"/>
    <property type="evidence" value="ECO:0007669"/>
    <property type="project" value="GOC"/>
</dbReference>
<feature type="transmembrane region" description="Helical" evidence="3">
    <location>
        <begin position="32"/>
        <end position="53"/>
    </location>
</feature>
<dbReference type="GO" id="GO:0009245">
    <property type="term" value="P:lipid A biosynthetic process"/>
    <property type="evidence" value="ECO:0007669"/>
    <property type="project" value="TreeGrafter"/>
</dbReference>
<dbReference type="FunCoup" id="D6Z448">
    <property type="interactions" value="106"/>
</dbReference>
<keyword evidence="2" id="KW-0378">Hydrolase</keyword>
<dbReference type="PANTHER" id="PTHR31302:SF31">
    <property type="entry name" value="PHOSPHODIESTERASE YAEI"/>
    <property type="match status" value="1"/>
</dbReference>
<dbReference type="GO" id="GO:0046872">
    <property type="term" value="F:metal ion binding"/>
    <property type="evidence" value="ECO:0007669"/>
    <property type="project" value="UniProtKB-KW"/>
</dbReference>
<accession>D6Z448</accession>
<keyword evidence="3" id="KW-0472">Membrane</keyword>
<feature type="domain" description="Calcineurin-like phosphoesterase" evidence="4">
    <location>
        <begin position="177"/>
        <end position="339"/>
    </location>
</feature>
<gene>
    <name evidence="5" type="ordered locus">DaAHT2_1630</name>
</gene>
<dbReference type="GO" id="GO:0008758">
    <property type="term" value="F:UDP-2,3-diacylglucosamine hydrolase activity"/>
    <property type="evidence" value="ECO:0007669"/>
    <property type="project" value="TreeGrafter"/>
</dbReference>
<dbReference type="PANTHER" id="PTHR31302">
    <property type="entry name" value="TRANSMEMBRANE PROTEIN WITH METALLOPHOSPHOESTERASE DOMAIN-RELATED"/>
    <property type="match status" value="1"/>
</dbReference>